<name>A0A9W7ZJ21_9FUNG</name>
<dbReference type="GO" id="GO:0006457">
    <property type="term" value="P:protein folding"/>
    <property type="evidence" value="ECO:0007669"/>
    <property type="project" value="TreeGrafter"/>
</dbReference>
<reference evidence="2" key="1">
    <citation type="submission" date="2022-07" db="EMBL/GenBank/DDBJ databases">
        <title>Phylogenomic reconstructions and comparative analyses of Kickxellomycotina fungi.</title>
        <authorList>
            <person name="Reynolds N.K."/>
            <person name="Stajich J.E."/>
            <person name="Barry K."/>
            <person name="Grigoriev I.V."/>
            <person name="Crous P."/>
            <person name="Smith M.E."/>
        </authorList>
    </citation>
    <scope>NUCLEOTIDE SEQUENCE</scope>
    <source>
        <strain evidence="2">NBRC 100468</strain>
    </source>
</reference>
<organism evidence="2 3">
    <name type="scientific">Mycoemilia scoparia</name>
    <dbReference type="NCBI Taxonomy" id="417184"/>
    <lineage>
        <taxon>Eukaryota</taxon>
        <taxon>Fungi</taxon>
        <taxon>Fungi incertae sedis</taxon>
        <taxon>Zoopagomycota</taxon>
        <taxon>Kickxellomycotina</taxon>
        <taxon>Kickxellomycetes</taxon>
        <taxon>Kickxellales</taxon>
        <taxon>Kickxellaceae</taxon>
        <taxon>Mycoemilia</taxon>
    </lineage>
</organism>
<accession>A0A9W7ZJ21</accession>
<evidence type="ECO:0000313" key="2">
    <source>
        <dbReference type="EMBL" id="KAJ1910345.1"/>
    </source>
</evidence>
<dbReference type="PANTHER" id="PTHR45809:SF3">
    <property type="entry name" value="VIRAL IAP-ASSOCIATED FACTOR HOMOLOG"/>
    <property type="match status" value="1"/>
</dbReference>
<comment type="caution">
    <text evidence="2">The sequence shown here is derived from an EMBL/GenBank/DDBJ whole genome shotgun (WGS) entry which is preliminary data.</text>
</comment>
<dbReference type="InterPro" id="IPR051498">
    <property type="entry name" value="Phosducin-like_chap/apop_reg"/>
</dbReference>
<dbReference type="SUPFAM" id="SSF52833">
    <property type="entry name" value="Thioredoxin-like"/>
    <property type="match status" value="1"/>
</dbReference>
<dbReference type="EMBL" id="JANBPU010000591">
    <property type="protein sequence ID" value="KAJ1910345.1"/>
    <property type="molecule type" value="Genomic_DNA"/>
</dbReference>
<comment type="similarity">
    <text evidence="1">Belongs to the phosducin family.</text>
</comment>
<keyword evidence="3" id="KW-1185">Reference proteome</keyword>
<dbReference type="OrthoDB" id="45518at2759"/>
<dbReference type="InterPro" id="IPR036249">
    <property type="entry name" value="Thioredoxin-like_sf"/>
</dbReference>
<dbReference type="GO" id="GO:0005737">
    <property type="term" value="C:cytoplasm"/>
    <property type="evidence" value="ECO:0007669"/>
    <property type="project" value="TreeGrafter"/>
</dbReference>
<dbReference type="AlphaFoldDB" id="A0A9W7ZJ21"/>
<evidence type="ECO:0000313" key="3">
    <source>
        <dbReference type="Proteomes" id="UP001150538"/>
    </source>
</evidence>
<protein>
    <submittedName>
        <fullName evidence="2">Phosducin</fullName>
    </submittedName>
</protein>
<evidence type="ECO:0000256" key="1">
    <source>
        <dbReference type="ARBA" id="ARBA00009686"/>
    </source>
</evidence>
<sequence>MIEPRGNTKHIASFPMDPNEDTEWNDILRKHGILPEKVVIDQNDLYDIAVAEKQKDEAERLSKLDLDELDELEDEEDDQVLLQYRQV</sequence>
<gene>
    <name evidence="2" type="primary">PLP2</name>
    <name evidence="2" type="ORF">H4219_006232</name>
</gene>
<dbReference type="Proteomes" id="UP001150538">
    <property type="component" value="Unassembled WGS sequence"/>
</dbReference>
<proteinExistence type="inferred from homology"/>
<dbReference type="PANTHER" id="PTHR45809">
    <property type="entry name" value="VIRAL IAP-ASSOCIATED FACTOR HOMOLOG"/>
    <property type="match status" value="1"/>
</dbReference>